<feature type="region of interest" description="Disordered" evidence="1">
    <location>
        <begin position="231"/>
        <end position="252"/>
    </location>
</feature>
<evidence type="ECO:0000313" key="2">
    <source>
        <dbReference type="EMBL" id="CAL1544167.1"/>
    </source>
</evidence>
<accession>A0AAV2IBE9</accession>
<organism evidence="2 3">
    <name type="scientific">Lymnaea stagnalis</name>
    <name type="common">Great pond snail</name>
    <name type="synonym">Helix stagnalis</name>
    <dbReference type="NCBI Taxonomy" id="6523"/>
    <lineage>
        <taxon>Eukaryota</taxon>
        <taxon>Metazoa</taxon>
        <taxon>Spiralia</taxon>
        <taxon>Lophotrochozoa</taxon>
        <taxon>Mollusca</taxon>
        <taxon>Gastropoda</taxon>
        <taxon>Heterobranchia</taxon>
        <taxon>Euthyneura</taxon>
        <taxon>Panpulmonata</taxon>
        <taxon>Hygrophila</taxon>
        <taxon>Lymnaeoidea</taxon>
        <taxon>Lymnaeidae</taxon>
        <taxon>Lymnaea</taxon>
    </lineage>
</organism>
<evidence type="ECO:0000256" key="1">
    <source>
        <dbReference type="SAM" id="MobiDB-lite"/>
    </source>
</evidence>
<dbReference type="EMBL" id="CAXITT010000601">
    <property type="protein sequence ID" value="CAL1544167.1"/>
    <property type="molecule type" value="Genomic_DNA"/>
</dbReference>
<protein>
    <submittedName>
        <fullName evidence="2">Uncharacterized protein</fullName>
    </submittedName>
</protein>
<name>A0AAV2IBE9_LYMST</name>
<feature type="compositionally biased region" description="Polar residues" evidence="1">
    <location>
        <begin position="235"/>
        <end position="247"/>
    </location>
</feature>
<evidence type="ECO:0000313" key="3">
    <source>
        <dbReference type="Proteomes" id="UP001497497"/>
    </source>
</evidence>
<keyword evidence="3" id="KW-1185">Reference proteome</keyword>
<comment type="caution">
    <text evidence="2">The sequence shown here is derived from an EMBL/GenBank/DDBJ whole genome shotgun (WGS) entry which is preliminary data.</text>
</comment>
<feature type="region of interest" description="Disordered" evidence="1">
    <location>
        <begin position="181"/>
        <end position="210"/>
    </location>
</feature>
<reference evidence="2 3" key="1">
    <citation type="submission" date="2024-04" db="EMBL/GenBank/DDBJ databases">
        <authorList>
            <consortium name="Genoscope - CEA"/>
            <person name="William W."/>
        </authorList>
    </citation>
    <scope>NUCLEOTIDE SEQUENCE [LARGE SCALE GENOMIC DNA]</scope>
</reference>
<proteinExistence type="predicted"/>
<dbReference type="Proteomes" id="UP001497497">
    <property type="component" value="Unassembled WGS sequence"/>
</dbReference>
<gene>
    <name evidence="2" type="ORF">GSLYS_00017680001</name>
</gene>
<sequence length="542" mass="59898">MSCRTLCQCQHSWPLDTQGSKRDPVNSEKAWLDFAVRLLSREVVGKGRGQETVWSERCKPVWWDEQVGLPWKNPTSNPKDTKDILQKKYSVLEKYLSADGRFPRELEEEAKLWNEGKIKELFLLTTLTSLLGKVTGLHVAVVDACQQVDIMKAGVNNYLLRDIKQCLTATLKETENFKVSNAQPNMLPGKENNVKPSKRRRVEPATNKPSETTTLTLKKVLISPKYKKVEDVAPNPTSSLQKESINHTPDPKKQEEILAVAQKILGKRRNQSVNARVRGKFVENILPKPHESVAIINLPPVYSLTTLPPVKGNACISMEPNSLLKVISPISLVQITDPENTGHFLNTRSTHSLTPVNFSSLNLQDVSQTSKHNLLNDGRNSGISIHLYSSSESSIATAIQDSNPSPFVCALNSPNTSSLGSSPTSFSSIARSEDITSLGGCSRSNIDPIENVFLSYPVLTISGSETPMDRVATFSDASLAVLNNSCSTDSGFSDSDFSDASQCGQGHMFENVIDRLGLDEMSPYLWQEDGSLHLDRFLDDLD</sequence>
<dbReference type="AlphaFoldDB" id="A0AAV2IBE9"/>